<keyword evidence="2" id="KW-0255">Endonuclease</keyword>
<dbReference type="Gene3D" id="3.60.10.10">
    <property type="entry name" value="Endonuclease/exonuclease/phosphatase"/>
    <property type="match status" value="1"/>
</dbReference>
<gene>
    <name evidence="2" type="ORF">H8D96_10630</name>
</gene>
<reference evidence="2 3" key="1">
    <citation type="submission" date="2020-08" db="EMBL/GenBank/DDBJ databases">
        <title>Bridging the membrane lipid divide: bacteria of the FCB group superphylum have the potential to synthesize archaeal ether lipids.</title>
        <authorList>
            <person name="Villanueva L."/>
            <person name="Von Meijenfeldt F.A.B."/>
            <person name="Westbye A.B."/>
            <person name="Yadav S."/>
            <person name="Hopmans E.C."/>
            <person name="Dutilh B.E."/>
            <person name="Sinninghe Damste J.S."/>
        </authorList>
    </citation>
    <scope>NUCLEOTIDE SEQUENCE [LARGE SCALE GENOMIC DNA]</scope>
    <source>
        <strain evidence="2">NIOZ-UU17</strain>
    </source>
</reference>
<dbReference type="Pfam" id="PF03372">
    <property type="entry name" value="Exo_endo_phos"/>
    <property type="match status" value="1"/>
</dbReference>
<dbReference type="InterPro" id="IPR005135">
    <property type="entry name" value="Endo/exonuclease/phosphatase"/>
</dbReference>
<sequence>MRKLIVAVAIPVLLTLSGCINIPDRHSVMSQRGNINAVHTTNGCDPDRLAEHRALTSEQAAKLDAGGFSLLVWNVLKGTRSDWTSDFLRFCSEKDLLIIQEAYLTEEFRNMLQKKHYNWDMSIAFEYRNIKAGVLTASKIEPSFVCTFQKKEPLIRIPKNILITMYPLSGGDQFLLVANLHLINYTMSVSQLSAQVRQMERILSKHQGPLIVTGDFNTWSDKRMAVIDASARHLNLKAVTFKNDNRSLIFGHNVDHIYYRELEPLEAISTAVTTSDHNPLQIKFRLPAR</sequence>
<dbReference type="PROSITE" id="PS51257">
    <property type="entry name" value="PROKAR_LIPOPROTEIN"/>
    <property type="match status" value="1"/>
</dbReference>
<organism evidence="2 3">
    <name type="scientific">Candidatus Desulfatibia vada</name>
    <dbReference type="NCBI Taxonomy" id="2841696"/>
    <lineage>
        <taxon>Bacteria</taxon>
        <taxon>Pseudomonadati</taxon>
        <taxon>Thermodesulfobacteriota</taxon>
        <taxon>Desulfobacteria</taxon>
        <taxon>Desulfobacterales</taxon>
        <taxon>Desulfobacterales incertae sedis</taxon>
        <taxon>Candidatus Desulfatibia</taxon>
    </lineage>
</organism>
<dbReference type="InterPro" id="IPR036691">
    <property type="entry name" value="Endo/exonu/phosph_ase_sf"/>
</dbReference>
<evidence type="ECO:0000313" key="3">
    <source>
        <dbReference type="Proteomes" id="UP000605201"/>
    </source>
</evidence>
<keyword evidence="2" id="KW-0540">Nuclease</keyword>
<evidence type="ECO:0000259" key="1">
    <source>
        <dbReference type="Pfam" id="PF03372"/>
    </source>
</evidence>
<protein>
    <submittedName>
        <fullName evidence="2">Endonuclease/exonuclease/phosphatase family protein</fullName>
    </submittedName>
</protein>
<comment type="caution">
    <text evidence="2">The sequence shown here is derived from an EMBL/GenBank/DDBJ whole genome shotgun (WGS) entry which is preliminary data.</text>
</comment>
<dbReference type="GO" id="GO:0004519">
    <property type="term" value="F:endonuclease activity"/>
    <property type="evidence" value="ECO:0007669"/>
    <property type="project" value="UniProtKB-KW"/>
</dbReference>
<dbReference type="SUPFAM" id="SSF56219">
    <property type="entry name" value="DNase I-like"/>
    <property type="match status" value="1"/>
</dbReference>
<dbReference type="NCBIfam" id="NF003842">
    <property type="entry name" value="PRK05421.1-4"/>
    <property type="match status" value="1"/>
</dbReference>
<keyword evidence="2" id="KW-0378">Hydrolase</keyword>
<dbReference type="EMBL" id="JACNIG010000219">
    <property type="protein sequence ID" value="MBC8432362.1"/>
    <property type="molecule type" value="Genomic_DNA"/>
</dbReference>
<dbReference type="Proteomes" id="UP000605201">
    <property type="component" value="Unassembled WGS sequence"/>
</dbReference>
<dbReference type="NCBIfam" id="NF003840">
    <property type="entry name" value="PRK05421.1-2"/>
    <property type="match status" value="1"/>
</dbReference>
<feature type="domain" description="Endonuclease/exonuclease/phosphatase" evidence="1">
    <location>
        <begin position="72"/>
        <end position="277"/>
    </location>
</feature>
<evidence type="ECO:0000313" key="2">
    <source>
        <dbReference type="EMBL" id="MBC8432362.1"/>
    </source>
</evidence>
<proteinExistence type="predicted"/>
<dbReference type="AlphaFoldDB" id="A0A8J6P2X1"/>
<accession>A0A8J6P2X1</accession>
<name>A0A8J6P2X1_9BACT</name>